<accession>A0A7Z0J2A4</accession>
<organism evidence="1 2">
    <name type="scientific">Nesterenkonia sandarakina</name>
    <dbReference type="NCBI Taxonomy" id="272918"/>
    <lineage>
        <taxon>Bacteria</taxon>
        <taxon>Bacillati</taxon>
        <taxon>Actinomycetota</taxon>
        <taxon>Actinomycetes</taxon>
        <taxon>Micrococcales</taxon>
        <taxon>Micrococcaceae</taxon>
        <taxon>Nesterenkonia</taxon>
    </lineage>
</organism>
<evidence type="ECO:0000313" key="2">
    <source>
        <dbReference type="Proteomes" id="UP000560069"/>
    </source>
</evidence>
<protein>
    <submittedName>
        <fullName evidence="1">Uncharacterized protein</fullName>
    </submittedName>
</protein>
<sequence length="74" mass="8087">MTTSMELIEKADIWLSECLASLDGDVFLSSPYLSYDVCRDLSESARKSPHSFVLLTTLDAGAVVNGYLSVQGLR</sequence>
<dbReference type="EMBL" id="JACCFQ010000001">
    <property type="protein sequence ID" value="NYJ15518.1"/>
    <property type="molecule type" value="Genomic_DNA"/>
</dbReference>
<name>A0A7Z0J2A4_9MICC</name>
<comment type="caution">
    <text evidence="1">The sequence shown here is derived from an EMBL/GenBank/DDBJ whole genome shotgun (WGS) entry which is preliminary data.</text>
</comment>
<dbReference type="AlphaFoldDB" id="A0A7Z0J2A4"/>
<evidence type="ECO:0000313" key="1">
    <source>
        <dbReference type="EMBL" id="NYJ15518.1"/>
    </source>
</evidence>
<keyword evidence="2" id="KW-1185">Reference proteome</keyword>
<reference evidence="1 2" key="1">
    <citation type="submission" date="2020-07" db="EMBL/GenBank/DDBJ databases">
        <title>Sequencing the genomes of 1000 actinobacteria strains.</title>
        <authorList>
            <person name="Klenk H.-P."/>
        </authorList>
    </citation>
    <scope>NUCLEOTIDE SEQUENCE [LARGE SCALE GENOMIC DNA]</scope>
    <source>
        <strain evidence="1 2">DSM 15664</strain>
    </source>
</reference>
<proteinExistence type="predicted"/>
<gene>
    <name evidence="1" type="ORF">HNR11_000052</name>
</gene>
<dbReference type="Proteomes" id="UP000560069">
    <property type="component" value="Unassembled WGS sequence"/>
</dbReference>